<organism evidence="1 2">
    <name type="scientific">Leucogyrophana mollusca</name>
    <dbReference type="NCBI Taxonomy" id="85980"/>
    <lineage>
        <taxon>Eukaryota</taxon>
        <taxon>Fungi</taxon>
        <taxon>Dikarya</taxon>
        <taxon>Basidiomycota</taxon>
        <taxon>Agaricomycotina</taxon>
        <taxon>Agaricomycetes</taxon>
        <taxon>Agaricomycetidae</taxon>
        <taxon>Boletales</taxon>
        <taxon>Boletales incertae sedis</taxon>
        <taxon>Leucogyrophana</taxon>
    </lineage>
</organism>
<keyword evidence="1" id="KW-0645">Protease</keyword>
<sequence length="399" mass="42568">MRLSLSSFAIILPVLATAHPRPRGATSIALRKRFSLQNADGTVNFSALRAHKASTHRKAKRFSPWLYVMAETQSTNGSELLTDESDQLWHGNISIGTPPSTFTVDFDTGSSDLFIAGPNCDSTCSGEKFFDPNMSSTARNLSRPFFESYGSGNVSGALYTDVVTVAGYTVTNQTLAVANEFAQPSNSSEPPFPNGLMGLAFPSLSTTNSTPVFFSMVAQKVVPEPVFSVKLAENGSELLLGGINTALYTGNITYTPVIDATTVGYWLVVVDGVSANGEQVLHSLSGVVDTGTSFIVGDVATVALFYDTLNGTQIGYGDYTLPCDRFPTISIEVGGRPFELSADTINLGPITPGSDQCLCGIVGSEQQQYGQWILGDIFLQNTYTIFDVGNYQVGLADLA</sequence>
<comment type="caution">
    <text evidence="1">The sequence shown here is derived from an EMBL/GenBank/DDBJ whole genome shotgun (WGS) entry which is preliminary data.</text>
</comment>
<accession>A0ACB8BLQ2</accession>
<evidence type="ECO:0000313" key="2">
    <source>
        <dbReference type="Proteomes" id="UP000790709"/>
    </source>
</evidence>
<dbReference type="Proteomes" id="UP000790709">
    <property type="component" value="Unassembled WGS sequence"/>
</dbReference>
<gene>
    <name evidence="1" type="ORF">BV22DRAFT_1128736</name>
</gene>
<protein>
    <submittedName>
        <fullName evidence="1">Acid protease</fullName>
    </submittedName>
</protein>
<keyword evidence="2" id="KW-1185">Reference proteome</keyword>
<proteinExistence type="predicted"/>
<dbReference type="EMBL" id="MU266395">
    <property type="protein sequence ID" value="KAH7925783.1"/>
    <property type="molecule type" value="Genomic_DNA"/>
</dbReference>
<keyword evidence="1" id="KW-0378">Hydrolase</keyword>
<name>A0ACB8BLQ2_9AGAM</name>
<evidence type="ECO:0000313" key="1">
    <source>
        <dbReference type="EMBL" id="KAH7925783.1"/>
    </source>
</evidence>
<reference evidence="1" key="1">
    <citation type="journal article" date="2021" name="New Phytol.">
        <title>Evolutionary innovations through gain and loss of genes in the ectomycorrhizal Boletales.</title>
        <authorList>
            <person name="Wu G."/>
            <person name="Miyauchi S."/>
            <person name="Morin E."/>
            <person name="Kuo A."/>
            <person name="Drula E."/>
            <person name="Varga T."/>
            <person name="Kohler A."/>
            <person name="Feng B."/>
            <person name="Cao Y."/>
            <person name="Lipzen A."/>
            <person name="Daum C."/>
            <person name="Hundley H."/>
            <person name="Pangilinan J."/>
            <person name="Johnson J."/>
            <person name="Barry K."/>
            <person name="LaButti K."/>
            <person name="Ng V."/>
            <person name="Ahrendt S."/>
            <person name="Min B."/>
            <person name="Choi I.G."/>
            <person name="Park H."/>
            <person name="Plett J.M."/>
            <person name="Magnuson J."/>
            <person name="Spatafora J.W."/>
            <person name="Nagy L.G."/>
            <person name="Henrissat B."/>
            <person name="Grigoriev I.V."/>
            <person name="Yang Z.L."/>
            <person name="Xu J."/>
            <person name="Martin F.M."/>
        </authorList>
    </citation>
    <scope>NUCLEOTIDE SEQUENCE</scope>
    <source>
        <strain evidence="1">KUC20120723A-06</strain>
    </source>
</reference>